<evidence type="ECO:0000313" key="1">
    <source>
        <dbReference type="EMBL" id="CAE7022574.1"/>
    </source>
</evidence>
<gene>
    <name evidence="1" type="ORF">PTTW11_03451</name>
</gene>
<proteinExistence type="predicted"/>
<protein>
    <submittedName>
        <fullName evidence="1">Uncharacterized protein</fullName>
    </submittedName>
</protein>
<accession>A0A6S6VLW7</accession>
<dbReference type="AlphaFoldDB" id="A0A6S6VLW7"/>
<organism evidence="1 2">
    <name type="scientific">Pyrenophora teres f. teres</name>
    <dbReference type="NCBI Taxonomy" id="97479"/>
    <lineage>
        <taxon>Eukaryota</taxon>
        <taxon>Fungi</taxon>
        <taxon>Dikarya</taxon>
        <taxon>Ascomycota</taxon>
        <taxon>Pezizomycotina</taxon>
        <taxon>Dothideomycetes</taxon>
        <taxon>Pleosporomycetidae</taxon>
        <taxon>Pleosporales</taxon>
        <taxon>Pleosporineae</taxon>
        <taxon>Pleosporaceae</taxon>
        <taxon>Pyrenophora</taxon>
    </lineage>
</organism>
<dbReference type="Proteomes" id="UP000472372">
    <property type="component" value="Chromosome 3"/>
</dbReference>
<sequence>MHFLNVLLIPSFISLAAAWISGQICHSADPNWGTPGTCSLEDIDFCKLDPGPCGYCPGKKFQSAWPKVGSNGGCNCFCA</sequence>
<reference evidence="1" key="1">
    <citation type="submission" date="2021-02" db="EMBL/GenBank/DDBJ databases">
        <authorList>
            <person name="Syme A R."/>
            <person name="Syme A R."/>
            <person name="Moolhuijzen P."/>
        </authorList>
    </citation>
    <scope>NUCLEOTIDE SEQUENCE</scope>
    <source>
        <strain evidence="1">W1-1</strain>
    </source>
</reference>
<evidence type="ECO:0000313" key="2">
    <source>
        <dbReference type="Proteomes" id="UP000472372"/>
    </source>
</evidence>
<name>A0A6S6VLW7_9PLEO</name>
<dbReference type="EMBL" id="HG992979">
    <property type="protein sequence ID" value="CAE7022574.1"/>
    <property type="molecule type" value="Genomic_DNA"/>
</dbReference>